<comment type="caution">
    <text evidence="2">The sequence shown here is derived from an EMBL/GenBank/DDBJ whole genome shotgun (WGS) entry which is preliminary data.</text>
</comment>
<feature type="region of interest" description="Disordered" evidence="1">
    <location>
        <begin position="122"/>
        <end position="152"/>
    </location>
</feature>
<dbReference type="Proteomes" id="UP000628840">
    <property type="component" value="Unassembled WGS sequence"/>
</dbReference>
<sequence length="331" mass="37298">MYDPSLGRPPSEQSGPRPTRSQRDGGTGRTGSRPDLEAEPYAHTSIAPGTPSDQWDAVELRRLRDTPHHPLQETAERELQSRRERQLPDWDEKRDALDDVLNEPIDHPDVWADGRALLEREPVGQPESSVDAVAPSSNAESLDPASDSVGAESLPEDLDLERFVAMTVYPLTHFDRLDYISKCKHCESRPYSEGPHHDRSCPRYARQLRYDTHHATRKYCKHEDCKARPFVAGFHHHADCPRGFHARTDWQVADDGYNTPCVCGAKPYSEGPHHRSDCKYHTATPRFRTDRAYSATCGTCGAKPFPPGPHHEQSCEHHVEAVPVPLALRDD</sequence>
<dbReference type="EMBL" id="BMPF01000005">
    <property type="protein sequence ID" value="GGL42004.1"/>
    <property type="molecule type" value="Genomic_DNA"/>
</dbReference>
<reference evidence="2 3" key="1">
    <citation type="journal article" date="2019" name="Int. J. Syst. Evol. Microbiol.">
        <title>The Global Catalogue of Microorganisms (GCM) 10K type strain sequencing project: providing services to taxonomists for standard genome sequencing and annotation.</title>
        <authorList>
            <consortium name="The Broad Institute Genomics Platform"/>
            <consortium name="The Broad Institute Genome Sequencing Center for Infectious Disease"/>
            <person name="Wu L."/>
            <person name="Ma J."/>
        </authorList>
    </citation>
    <scope>NUCLEOTIDE SEQUENCE [LARGE SCALE GENOMIC DNA]</scope>
    <source>
        <strain evidence="2 3">JCM 19585</strain>
    </source>
</reference>
<organism evidence="2 3">
    <name type="scientific">Halarchaeum grantii</name>
    <dbReference type="NCBI Taxonomy" id="1193105"/>
    <lineage>
        <taxon>Archaea</taxon>
        <taxon>Methanobacteriati</taxon>
        <taxon>Methanobacteriota</taxon>
        <taxon>Stenosarchaea group</taxon>
        <taxon>Halobacteria</taxon>
        <taxon>Halobacteriales</taxon>
        <taxon>Halobacteriaceae</taxon>
    </lineage>
</organism>
<keyword evidence="3" id="KW-1185">Reference proteome</keyword>
<feature type="compositionally biased region" description="Basic and acidic residues" evidence="1">
    <location>
        <begin position="58"/>
        <end position="91"/>
    </location>
</feature>
<dbReference type="AlphaFoldDB" id="A0A830FD66"/>
<dbReference type="OrthoDB" id="372827at2157"/>
<evidence type="ECO:0000313" key="2">
    <source>
        <dbReference type="EMBL" id="GGL42004.1"/>
    </source>
</evidence>
<evidence type="ECO:0000256" key="1">
    <source>
        <dbReference type="SAM" id="MobiDB-lite"/>
    </source>
</evidence>
<name>A0A830FD66_9EURY</name>
<gene>
    <name evidence="2" type="ORF">GCM10009037_26920</name>
</gene>
<accession>A0A830FD66</accession>
<dbReference type="RefSeq" id="WP_188884204.1">
    <property type="nucleotide sequence ID" value="NZ_BMPF01000005.1"/>
</dbReference>
<proteinExistence type="predicted"/>
<feature type="region of interest" description="Disordered" evidence="1">
    <location>
        <begin position="1"/>
        <end position="91"/>
    </location>
</feature>
<protein>
    <submittedName>
        <fullName evidence="2">Uncharacterized protein</fullName>
    </submittedName>
</protein>
<evidence type="ECO:0000313" key="3">
    <source>
        <dbReference type="Proteomes" id="UP000628840"/>
    </source>
</evidence>